<dbReference type="FunFam" id="3.40.50.300:FF:000183">
    <property type="entry name" value="ABC transporter ATP-binding protein yjjK"/>
    <property type="match status" value="1"/>
</dbReference>
<evidence type="ECO:0000313" key="13">
    <source>
        <dbReference type="EMBL" id="EFF68901.1"/>
    </source>
</evidence>
<evidence type="ECO:0000256" key="3">
    <source>
        <dbReference type="ARBA" id="ARBA00022555"/>
    </source>
</evidence>
<evidence type="ECO:0000256" key="6">
    <source>
        <dbReference type="ARBA" id="ARBA00022741"/>
    </source>
</evidence>
<dbReference type="InterPro" id="IPR032524">
    <property type="entry name" value="ABC_tran_C"/>
</dbReference>
<keyword evidence="3" id="KW-0820">tRNA-binding</keyword>
<dbReference type="EMBL" id="ABWN01000023">
    <property type="protein sequence ID" value="EFF68901.1"/>
    <property type="molecule type" value="Genomic_DNA"/>
</dbReference>
<dbReference type="GO" id="GO:0016887">
    <property type="term" value="F:ATP hydrolysis activity"/>
    <property type="evidence" value="ECO:0007669"/>
    <property type="project" value="InterPro"/>
</dbReference>
<dbReference type="HOGENOM" id="CLU_000604_36_0_9"/>
<dbReference type="Proteomes" id="UP000006238">
    <property type="component" value="Unassembled WGS sequence"/>
</dbReference>
<dbReference type="PROSITE" id="PS00211">
    <property type="entry name" value="ABC_TRANSPORTER_1"/>
    <property type="match status" value="2"/>
</dbReference>
<accession>D4RYS7</accession>
<gene>
    <name evidence="13" type="ORF">BUTYVIB_00988</name>
</gene>
<dbReference type="GO" id="GO:0003677">
    <property type="term" value="F:DNA binding"/>
    <property type="evidence" value="ECO:0007669"/>
    <property type="project" value="InterPro"/>
</dbReference>
<evidence type="ECO:0000256" key="8">
    <source>
        <dbReference type="ARBA" id="ARBA00022840"/>
    </source>
</evidence>
<keyword evidence="10" id="KW-0694">RNA-binding</keyword>
<keyword evidence="11" id="KW-0648">Protein biosynthesis</keyword>
<keyword evidence="14" id="KW-1185">Reference proteome</keyword>
<dbReference type="InterPro" id="IPR051309">
    <property type="entry name" value="ABCF_ATPase"/>
</dbReference>
<keyword evidence="6" id="KW-0547">Nucleotide-binding</keyword>
<dbReference type="PROSITE" id="PS50893">
    <property type="entry name" value="ABC_TRANSPORTER_2"/>
    <property type="match status" value="2"/>
</dbReference>
<dbReference type="SMART" id="SM00382">
    <property type="entry name" value="AAA"/>
    <property type="match status" value="2"/>
</dbReference>
<evidence type="ECO:0000259" key="12">
    <source>
        <dbReference type="PROSITE" id="PS50893"/>
    </source>
</evidence>
<comment type="similarity">
    <text evidence="1">Belongs to the ABC transporter superfamily. ABCF family. Translational throttle EttA subfamily.</text>
</comment>
<keyword evidence="9" id="KW-0810">Translation regulation</keyword>
<evidence type="ECO:0000313" key="14">
    <source>
        <dbReference type="Proteomes" id="UP000006238"/>
    </source>
</evidence>
<dbReference type="AlphaFoldDB" id="D4RYS7"/>
<organism evidence="13 14">
    <name type="scientific">Eshraghiella crossota DSM 2876</name>
    <dbReference type="NCBI Taxonomy" id="511680"/>
    <lineage>
        <taxon>Bacteria</taxon>
        <taxon>Bacillati</taxon>
        <taxon>Bacillota</taxon>
        <taxon>Clostridia</taxon>
        <taxon>Lachnospirales</taxon>
        <taxon>Lachnospiraceae</taxon>
        <taxon>Eshraghiella</taxon>
    </lineage>
</organism>
<protein>
    <submittedName>
        <fullName evidence="13">ABC transporter, ATP-binding protein</fullName>
    </submittedName>
</protein>
<feature type="domain" description="ABC transporter" evidence="12">
    <location>
        <begin position="283"/>
        <end position="508"/>
    </location>
</feature>
<dbReference type="Gene3D" id="1.10.287.380">
    <property type="entry name" value="Valyl-tRNA synthetase, C-terminal domain"/>
    <property type="match status" value="1"/>
</dbReference>
<dbReference type="InterPro" id="IPR003593">
    <property type="entry name" value="AAA+_ATPase"/>
</dbReference>
<dbReference type="InterPro" id="IPR003439">
    <property type="entry name" value="ABC_transporter-like_ATP-bd"/>
</dbReference>
<evidence type="ECO:0000256" key="9">
    <source>
        <dbReference type="ARBA" id="ARBA00022845"/>
    </source>
</evidence>
<dbReference type="Pfam" id="PF16326">
    <property type="entry name" value="ABC_tran_CTD"/>
    <property type="match status" value="1"/>
</dbReference>
<dbReference type="PANTHER" id="PTHR42855:SF1">
    <property type="entry name" value="ABC TRANSPORTER DOMAIN-CONTAINING PROTEIN"/>
    <property type="match status" value="1"/>
</dbReference>
<dbReference type="SUPFAM" id="SSF52540">
    <property type="entry name" value="P-loop containing nucleoside triphosphate hydrolases"/>
    <property type="match status" value="2"/>
</dbReference>
<evidence type="ECO:0000256" key="10">
    <source>
        <dbReference type="ARBA" id="ARBA00022884"/>
    </source>
</evidence>
<keyword evidence="4" id="KW-0699">rRNA-binding</keyword>
<keyword evidence="2" id="KW-0963">Cytoplasm</keyword>
<dbReference type="InterPro" id="IPR032781">
    <property type="entry name" value="ABC_tran_Xtn"/>
</dbReference>
<comment type="caution">
    <text evidence="13">The sequence shown here is derived from an EMBL/GenBank/DDBJ whole genome shotgun (WGS) entry which is preliminary data.</text>
</comment>
<dbReference type="STRING" id="45851.BHV86_05420"/>
<dbReference type="PANTHER" id="PTHR42855">
    <property type="entry name" value="ABC TRANSPORTER ATP-BINDING SUBUNIT"/>
    <property type="match status" value="1"/>
</dbReference>
<dbReference type="RefSeq" id="WP_005602222.1">
    <property type="nucleotide sequence ID" value="NZ_GG663522.1"/>
</dbReference>
<name>D4RYS7_9FIRM</name>
<dbReference type="GeneID" id="98918862"/>
<reference evidence="13 14" key="1">
    <citation type="submission" date="2010-02" db="EMBL/GenBank/DDBJ databases">
        <authorList>
            <person name="Weinstock G."/>
            <person name="Sodergren E."/>
            <person name="Clifton S."/>
            <person name="Fulton L."/>
            <person name="Fulton B."/>
            <person name="Courtney L."/>
            <person name="Fronick C."/>
            <person name="Harrison M."/>
            <person name="Strong C."/>
            <person name="Farmer C."/>
            <person name="Delahaunty K."/>
            <person name="Markovic C."/>
            <person name="Hall O."/>
            <person name="Minx P."/>
            <person name="Tomlinson C."/>
            <person name="Mitreva M."/>
            <person name="Nelson J."/>
            <person name="Hou S."/>
            <person name="Wollam A."/>
            <person name="Pepin K.H."/>
            <person name="Johnson M."/>
            <person name="Bhonagiri V."/>
            <person name="Zhang X."/>
            <person name="Suruliraj S."/>
            <person name="Warren W."/>
            <person name="Chinwalla A."/>
            <person name="Mardis E.R."/>
            <person name="Wilson R.K."/>
        </authorList>
    </citation>
    <scope>NUCLEOTIDE SEQUENCE [LARGE SCALE GENOMIC DNA]</scope>
    <source>
        <strain evidence="13 14">DSM 2876</strain>
    </source>
</reference>
<evidence type="ECO:0000256" key="1">
    <source>
        <dbReference type="ARBA" id="ARBA00005868"/>
    </source>
</evidence>
<dbReference type="Pfam" id="PF12848">
    <property type="entry name" value="ABC_tran_Xtn"/>
    <property type="match status" value="1"/>
</dbReference>
<feature type="domain" description="ABC transporter" evidence="12">
    <location>
        <begin position="4"/>
        <end position="219"/>
    </location>
</feature>
<dbReference type="GO" id="GO:0000049">
    <property type="term" value="F:tRNA binding"/>
    <property type="evidence" value="ECO:0007669"/>
    <property type="project" value="UniProtKB-KW"/>
</dbReference>
<dbReference type="InterPro" id="IPR037118">
    <property type="entry name" value="Val-tRNA_synth_C_sf"/>
</dbReference>
<keyword evidence="5" id="KW-0677">Repeat</keyword>
<dbReference type="InterPro" id="IPR027417">
    <property type="entry name" value="P-loop_NTPase"/>
</dbReference>
<keyword evidence="8 13" id="KW-0067">ATP-binding</keyword>
<evidence type="ECO:0000256" key="5">
    <source>
        <dbReference type="ARBA" id="ARBA00022737"/>
    </source>
</evidence>
<evidence type="ECO:0000256" key="4">
    <source>
        <dbReference type="ARBA" id="ARBA00022730"/>
    </source>
</evidence>
<dbReference type="GO" id="GO:0006412">
    <property type="term" value="P:translation"/>
    <property type="evidence" value="ECO:0007669"/>
    <property type="project" value="UniProtKB-KW"/>
</dbReference>
<dbReference type="GO" id="GO:0005524">
    <property type="term" value="F:ATP binding"/>
    <property type="evidence" value="ECO:0007669"/>
    <property type="project" value="UniProtKB-KW"/>
</dbReference>
<dbReference type="CDD" id="cd03221">
    <property type="entry name" value="ABCF_EF-3"/>
    <property type="match status" value="2"/>
</dbReference>
<sequence length="601" mass="69134">MNILTIENLTHSYSERKLFDDTSFSLEEGEKVGIIGINGTGKSTLLNIIAGNIVPDEGKVTIANKVIIEMLSQHPSFDDNETVIHYVMTDVPKDEDMFAVEAEAKAMLQTFGLTDYDELTCHMSGGQRKKIALVRTLLSGADILILDEPTNHLDNEMSTWLENYLKDYKKSVIMVTHDRYFLDSVSDRIVELDKGKIYSYNTNYSGFLELKAEREEMAVSTDSKKANLLRNELKWVMRGAKARSTKQKARLMRYEELKNRKRPEQDSEIELSSISTRLGRTTVEINNLSKAYGDRHIINDFSYIFLKNDRIGIVGPNGCGKTTLLKLIMGIVEPDEGEIVIGQTVKIGYYAQEISTRKEDGISFMDPEIRVIDYIKNTAEYVKTRDGSLSASQMLDKFLFPPREQYSLIKKLSGGEKRRLNLLRVLMEAPNVLILDEPTNDLDIKTLTILEDYLDSFDGIVITVSHDRYFLDRVVRRIFAFENGRLRQYEGGYSDYELVAEFDKEPVKAESGIPKNTGKKVKQEKLKFTYAEQKEFEHIEDDIGKIEARITEIDNLMVKNSNDFVKLNELDCEKNKLNEELEYKMERWEYLTELDEQIKNR</sequence>
<evidence type="ECO:0000256" key="11">
    <source>
        <dbReference type="ARBA" id="ARBA00022917"/>
    </source>
</evidence>
<evidence type="ECO:0000256" key="7">
    <source>
        <dbReference type="ARBA" id="ARBA00022801"/>
    </source>
</evidence>
<evidence type="ECO:0000256" key="2">
    <source>
        <dbReference type="ARBA" id="ARBA00022490"/>
    </source>
</evidence>
<dbReference type="GO" id="GO:0019843">
    <property type="term" value="F:rRNA binding"/>
    <property type="evidence" value="ECO:0007669"/>
    <property type="project" value="UniProtKB-KW"/>
</dbReference>
<proteinExistence type="inferred from homology"/>
<keyword evidence="7" id="KW-0378">Hydrolase</keyword>
<dbReference type="FunFam" id="3.40.50.300:FF:000011">
    <property type="entry name" value="Putative ABC transporter ATP-binding component"/>
    <property type="match status" value="1"/>
</dbReference>
<dbReference type="eggNOG" id="COG0488">
    <property type="taxonomic scope" value="Bacteria"/>
</dbReference>
<dbReference type="Pfam" id="PF00005">
    <property type="entry name" value="ABC_tran"/>
    <property type="match status" value="2"/>
</dbReference>
<dbReference type="InterPro" id="IPR017871">
    <property type="entry name" value="ABC_transporter-like_CS"/>
</dbReference>
<dbReference type="GO" id="GO:0006417">
    <property type="term" value="P:regulation of translation"/>
    <property type="evidence" value="ECO:0007669"/>
    <property type="project" value="UniProtKB-KW"/>
</dbReference>
<dbReference type="Gene3D" id="3.40.50.300">
    <property type="entry name" value="P-loop containing nucleotide triphosphate hydrolases"/>
    <property type="match status" value="2"/>
</dbReference>